<dbReference type="PANTHER" id="PTHR13914">
    <property type="entry name" value="PROLINE OXIDASE"/>
    <property type="match status" value="1"/>
</dbReference>
<keyword evidence="8" id="KW-1185">Reference proteome</keyword>
<comment type="catalytic activity">
    <reaction evidence="5">
        <text>L-proline + a quinone = (S)-1-pyrroline-5-carboxylate + a quinol + H(+)</text>
        <dbReference type="Rhea" id="RHEA:23784"/>
        <dbReference type="ChEBI" id="CHEBI:15378"/>
        <dbReference type="ChEBI" id="CHEBI:17388"/>
        <dbReference type="ChEBI" id="CHEBI:24646"/>
        <dbReference type="ChEBI" id="CHEBI:60039"/>
        <dbReference type="ChEBI" id="CHEBI:132124"/>
        <dbReference type="EC" id="1.5.5.2"/>
    </reaction>
</comment>
<dbReference type="OMA" id="FMFETEL"/>
<comment type="caution">
    <text evidence="7">The sequence shown here is derived from an EMBL/GenBank/DDBJ whole genome shotgun (WGS) entry which is preliminary data.</text>
</comment>
<dbReference type="InParanoid" id="A0A0V0QGC3"/>
<dbReference type="InterPro" id="IPR002872">
    <property type="entry name" value="Proline_DH_dom"/>
</dbReference>
<evidence type="ECO:0000256" key="1">
    <source>
        <dbReference type="ARBA" id="ARBA00005869"/>
    </source>
</evidence>
<dbReference type="Gene3D" id="3.20.20.220">
    <property type="match status" value="1"/>
</dbReference>
<dbReference type="GO" id="GO:0010133">
    <property type="term" value="P:L-proline catabolic process to L-glutamate"/>
    <property type="evidence" value="ECO:0007669"/>
    <property type="project" value="TreeGrafter"/>
</dbReference>
<reference evidence="7 8" key="1">
    <citation type="journal article" date="2015" name="Sci. Rep.">
        <title>Genome of the facultative scuticociliatosis pathogen Pseudocohnilembus persalinus provides insight into its virulence through horizontal gene transfer.</title>
        <authorList>
            <person name="Xiong J."/>
            <person name="Wang G."/>
            <person name="Cheng J."/>
            <person name="Tian M."/>
            <person name="Pan X."/>
            <person name="Warren A."/>
            <person name="Jiang C."/>
            <person name="Yuan D."/>
            <person name="Miao W."/>
        </authorList>
    </citation>
    <scope>NUCLEOTIDE SEQUENCE [LARGE SCALE GENOMIC DNA]</scope>
    <source>
        <strain evidence="7">36N120E</strain>
    </source>
</reference>
<dbReference type="GO" id="GO:0005739">
    <property type="term" value="C:mitochondrion"/>
    <property type="evidence" value="ECO:0007669"/>
    <property type="project" value="TreeGrafter"/>
</dbReference>
<dbReference type="GO" id="GO:0071949">
    <property type="term" value="F:FAD binding"/>
    <property type="evidence" value="ECO:0007669"/>
    <property type="project" value="TreeGrafter"/>
</dbReference>
<comment type="cofactor">
    <cofactor evidence="5">
        <name>FAD</name>
        <dbReference type="ChEBI" id="CHEBI:57692"/>
    </cofactor>
</comment>
<evidence type="ECO:0000256" key="4">
    <source>
        <dbReference type="ARBA" id="ARBA00023062"/>
    </source>
</evidence>
<dbReference type="EMBL" id="LDAU01000176">
    <property type="protein sequence ID" value="KRX01152.1"/>
    <property type="molecule type" value="Genomic_DNA"/>
</dbReference>
<evidence type="ECO:0000313" key="7">
    <source>
        <dbReference type="EMBL" id="KRX01152.1"/>
    </source>
</evidence>
<name>A0A0V0QGC3_PSEPJ</name>
<dbReference type="PANTHER" id="PTHR13914:SF0">
    <property type="entry name" value="PROLINE DEHYDROGENASE 1, MITOCHONDRIAL"/>
    <property type="match status" value="1"/>
</dbReference>
<comment type="function">
    <text evidence="5">Converts proline to delta-1-pyrroline-5-carboxylate.</text>
</comment>
<evidence type="ECO:0000313" key="8">
    <source>
        <dbReference type="Proteomes" id="UP000054937"/>
    </source>
</evidence>
<evidence type="ECO:0000259" key="6">
    <source>
        <dbReference type="Pfam" id="PF01619"/>
    </source>
</evidence>
<protein>
    <recommendedName>
        <fullName evidence="2 5">Proline dehydrogenase</fullName>
        <ecNumber evidence="2 5">1.5.5.2</ecNumber>
    </recommendedName>
</protein>
<dbReference type="GO" id="GO:0004657">
    <property type="term" value="F:proline dehydrogenase activity"/>
    <property type="evidence" value="ECO:0007669"/>
    <property type="project" value="UniProtKB-EC"/>
</dbReference>
<evidence type="ECO:0000256" key="3">
    <source>
        <dbReference type="ARBA" id="ARBA00023002"/>
    </source>
</evidence>
<dbReference type="InterPro" id="IPR029041">
    <property type="entry name" value="FAD-linked_oxidoreductase-like"/>
</dbReference>
<keyword evidence="5" id="KW-0274">FAD</keyword>
<sequence length="530" mass="61789">MQKKLQQLLRLEKNYFSKNKTASRFSQPMPQQQPQLDIQQQIEQLVNQGQKTFDTKEYFQSLRIYQNHTSSDLRNLLLCTHVLNYEFIVKNSEKMYKLSSKIMGSNLINKIINKTVAKVYTGGNQLSDIPKIYENLKAKNVGLIVNYCDEVIEGRISEDYMDYATEQFVVSIQESQKVNSNVGIKYSGICDPTLMRKLNGYRAQQRDVFKKISEQHTLQNVSGTQLYQGLNLYGIECSQEEIKDFCVQILKKNDSQSLDEIQITRVQWECLVHPLYIDDALNNNSIIQKMTGFTQEELQKNKNIVKRLNRIYEVASVNPKSRIYVDAEQSFFQEFIESITIQYQLIYNKQEPMIYSTLQCYLKDSLDKIQMEELKSKEFGITTGCKLVKGAYLNEESHLPAKHNLNESYEATTEMYDKVAKIGIDNCKGNNELLFGNHNLENTRRIKEYMIQNNTDRQKCKFAQLLGMADHLSFSLPLEGFETLKYVPIGPTDIMIPYLCRRAYEGFKFISNVKMQEYLLKDELKQRIKK</sequence>
<accession>A0A0V0QGC3</accession>
<proteinExistence type="inferred from homology"/>
<keyword evidence="5" id="KW-0285">Flavoprotein</keyword>
<organism evidence="7 8">
    <name type="scientific">Pseudocohnilembus persalinus</name>
    <name type="common">Ciliate</name>
    <dbReference type="NCBI Taxonomy" id="266149"/>
    <lineage>
        <taxon>Eukaryota</taxon>
        <taxon>Sar</taxon>
        <taxon>Alveolata</taxon>
        <taxon>Ciliophora</taxon>
        <taxon>Intramacronucleata</taxon>
        <taxon>Oligohymenophorea</taxon>
        <taxon>Scuticociliatia</taxon>
        <taxon>Philasterida</taxon>
        <taxon>Pseudocohnilembidae</taxon>
        <taxon>Pseudocohnilembus</taxon>
    </lineage>
</organism>
<dbReference type="InterPro" id="IPR015659">
    <property type="entry name" value="Proline_oxidase"/>
</dbReference>
<dbReference type="OrthoDB" id="5464at2759"/>
<dbReference type="SUPFAM" id="SSF51730">
    <property type="entry name" value="FAD-linked oxidoreductase"/>
    <property type="match status" value="1"/>
</dbReference>
<feature type="domain" description="Proline dehydrogenase" evidence="6">
    <location>
        <begin position="134"/>
        <end position="506"/>
    </location>
</feature>
<keyword evidence="4 5" id="KW-0642">Proline metabolism</keyword>
<dbReference type="Proteomes" id="UP000054937">
    <property type="component" value="Unassembled WGS sequence"/>
</dbReference>
<evidence type="ECO:0000256" key="2">
    <source>
        <dbReference type="ARBA" id="ARBA00012695"/>
    </source>
</evidence>
<dbReference type="Pfam" id="PF01619">
    <property type="entry name" value="Pro_dh"/>
    <property type="match status" value="1"/>
</dbReference>
<keyword evidence="3 5" id="KW-0560">Oxidoreductase</keyword>
<evidence type="ECO:0000256" key="5">
    <source>
        <dbReference type="RuleBase" id="RU364054"/>
    </source>
</evidence>
<comment type="similarity">
    <text evidence="1 5">Belongs to the proline oxidase family.</text>
</comment>
<dbReference type="AlphaFoldDB" id="A0A0V0QGC3"/>
<dbReference type="EC" id="1.5.5.2" evidence="2 5"/>
<gene>
    <name evidence="7" type="ORF">PPERSA_08253</name>
</gene>